<dbReference type="EC" id="4.3.1.17" evidence="4"/>
<comment type="pathway">
    <text evidence="2">Carbohydrate biosynthesis; gluconeogenesis.</text>
</comment>
<dbReference type="PANTHER" id="PTHR30182:SF1">
    <property type="entry name" value="L-SERINE DEHYDRATASE 1"/>
    <property type="match status" value="1"/>
</dbReference>
<feature type="domain" description="Serine dehydratase-like alpha subunit" evidence="13">
    <location>
        <begin position="171"/>
        <end position="429"/>
    </location>
</feature>
<dbReference type="PATRIC" id="fig|1111454.3.peg.2188"/>
<evidence type="ECO:0000313" key="14">
    <source>
        <dbReference type="EMBL" id="ERT56523.1"/>
    </source>
</evidence>
<evidence type="ECO:0000256" key="2">
    <source>
        <dbReference type="ARBA" id="ARBA00004742"/>
    </source>
</evidence>
<keyword evidence="6" id="KW-0004">4Fe-4S</keyword>
<evidence type="ECO:0000256" key="11">
    <source>
        <dbReference type="ARBA" id="ARBA00041766"/>
    </source>
</evidence>
<dbReference type="GO" id="GO:0006094">
    <property type="term" value="P:gluconeogenesis"/>
    <property type="evidence" value="ECO:0007669"/>
    <property type="project" value="UniProtKB-KW"/>
</dbReference>
<keyword evidence="10" id="KW-0456">Lyase</keyword>
<dbReference type="AlphaFoldDB" id="U7UDJ7"/>
<keyword evidence="5" id="KW-0312">Gluconeogenesis</keyword>
<dbReference type="InterPro" id="IPR051318">
    <property type="entry name" value="Fe-S_L-Ser"/>
</dbReference>
<dbReference type="STRING" id="1111454.HMPREF1250_1552"/>
<dbReference type="eggNOG" id="COG1760">
    <property type="taxonomic scope" value="Bacteria"/>
</dbReference>
<comment type="similarity">
    <text evidence="3">Belongs to the iron-sulfur dependent L-serine dehydratase family.</text>
</comment>
<sequence length="447" mass="48033">MREDDPNVNHALHNMQEKGVDIIFQPTHKVNPDRNLMEICAVYEGIDWDIHGISVGGGNIVIDKINGLETKITGDTHLYFYLLKDAIDLKEISEFIDAQDINGYASKQGYFFYISTKFPIEKSVLMRIEKRVNNIVLKRYVEPLHLFSEKSTASPIFRTFSELEQLTVLKDICEVAIDYECARSLVTREQVLNEAIKIVEVEEQAIAKGLMGNISLIGGFVGDSDGRLVAEYSKTDKTITGPMFTMAMARALAISEISAGGGLIVAAPTCGSAGTLPGIIFSVGERYGANRETLAKAFLVAAALGTIVANKSSFSGSIGGCQVEVGVGAAIGAAASVWLAGGSFKQIKNAFAIAMKNILGLTCDQPVSPVEIPCIKRNAMGVAVGLMGAELALAGVESAIPADQVIDALVDTARRIPNELRCSQIGGLASTDIAQELKKKWNEKVQS</sequence>
<evidence type="ECO:0000256" key="9">
    <source>
        <dbReference type="ARBA" id="ARBA00023014"/>
    </source>
</evidence>
<dbReference type="GO" id="GO:0046872">
    <property type="term" value="F:metal ion binding"/>
    <property type="evidence" value="ECO:0007669"/>
    <property type="project" value="UniProtKB-KW"/>
</dbReference>
<dbReference type="Proteomes" id="UP000017090">
    <property type="component" value="Unassembled WGS sequence"/>
</dbReference>
<evidence type="ECO:0000256" key="6">
    <source>
        <dbReference type="ARBA" id="ARBA00022485"/>
    </source>
</evidence>
<evidence type="ECO:0000256" key="4">
    <source>
        <dbReference type="ARBA" id="ARBA00012093"/>
    </source>
</evidence>
<dbReference type="Pfam" id="PF03313">
    <property type="entry name" value="SDH_alpha"/>
    <property type="match status" value="1"/>
</dbReference>
<evidence type="ECO:0000256" key="7">
    <source>
        <dbReference type="ARBA" id="ARBA00022723"/>
    </source>
</evidence>
<comment type="catalytic activity">
    <reaction evidence="12">
        <text>L-serine = pyruvate + NH4(+)</text>
        <dbReference type="Rhea" id="RHEA:19169"/>
        <dbReference type="ChEBI" id="CHEBI:15361"/>
        <dbReference type="ChEBI" id="CHEBI:28938"/>
        <dbReference type="ChEBI" id="CHEBI:33384"/>
        <dbReference type="EC" id="4.3.1.17"/>
    </reaction>
</comment>
<accession>U7UDJ7</accession>
<name>U7UDJ7_9FIRM</name>
<reference evidence="14 15" key="1">
    <citation type="submission" date="2013-09" db="EMBL/GenBank/DDBJ databases">
        <authorList>
            <person name="Durkin A.S."/>
            <person name="Haft D.R."/>
            <person name="McCorrison J."/>
            <person name="Torralba M."/>
            <person name="Gillis M."/>
            <person name="Haft D.H."/>
            <person name="Methe B."/>
            <person name="Sutton G."/>
            <person name="Nelson K.E."/>
        </authorList>
    </citation>
    <scope>NUCLEOTIDE SEQUENCE [LARGE SCALE GENOMIC DNA]</scope>
    <source>
        <strain evidence="14 15">BV3C16-1</strain>
    </source>
</reference>
<keyword evidence="7" id="KW-0479">Metal-binding</keyword>
<evidence type="ECO:0000256" key="10">
    <source>
        <dbReference type="ARBA" id="ARBA00023239"/>
    </source>
</evidence>
<dbReference type="EMBL" id="AWXA01000062">
    <property type="protein sequence ID" value="ERT56523.1"/>
    <property type="molecule type" value="Genomic_DNA"/>
</dbReference>
<organism evidence="14 15">
    <name type="scientific">Megasphaera vaginalis</name>
    <name type="common">ex Srinivasan et al. 2021</name>
    <dbReference type="NCBI Taxonomy" id="1111454"/>
    <lineage>
        <taxon>Bacteria</taxon>
        <taxon>Bacillati</taxon>
        <taxon>Bacillota</taxon>
        <taxon>Negativicutes</taxon>
        <taxon>Veillonellales</taxon>
        <taxon>Veillonellaceae</taxon>
        <taxon>Megasphaera</taxon>
    </lineage>
</organism>
<dbReference type="SUPFAM" id="SSF143548">
    <property type="entry name" value="Serine metabolism enzymes domain"/>
    <property type="match status" value="1"/>
</dbReference>
<dbReference type="GO" id="GO:0003941">
    <property type="term" value="F:L-serine ammonia-lyase activity"/>
    <property type="evidence" value="ECO:0007669"/>
    <property type="project" value="UniProtKB-EC"/>
</dbReference>
<dbReference type="GO" id="GO:0051539">
    <property type="term" value="F:4 iron, 4 sulfur cluster binding"/>
    <property type="evidence" value="ECO:0007669"/>
    <property type="project" value="UniProtKB-KW"/>
</dbReference>
<comment type="caution">
    <text evidence="14">The sequence shown here is derived from an EMBL/GenBank/DDBJ whole genome shotgun (WGS) entry which is preliminary data.</text>
</comment>
<gene>
    <name evidence="14" type="ORF">HMPREF1250_1552</name>
</gene>
<evidence type="ECO:0000256" key="8">
    <source>
        <dbReference type="ARBA" id="ARBA00023004"/>
    </source>
</evidence>
<keyword evidence="9" id="KW-0411">Iron-sulfur</keyword>
<comment type="cofactor">
    <cofactor evidence="1">
        <name>[4Fe-4S] cluster</name>
        <dbReference type="ChEBI" id="CHEBI:49883"/>
    </cofactor>
</comment>
<dbReference type="PANTHER" id="PTHR30182">
    <property type="entry name" value="L-SERINE DEHYDRATASE"/>
    <property type="match status" value="1"/>
</dbReference>
<evidence type="ECO:0000259" key="13">
    <source>
        <dbReference type="Pfam" id="PF03313"/>
    </source>
</evidence>
<proteinExistence type="inferred from homology"/>
<dbReference type="InterPro" id="IPR029009">
    <property type="entry name" value="ASB_dom_sf"/>
</dbReference>
<evidence type="ECO:0000313" key="15">
    <source>
        <dbReference type="Proteomes" id="UP000017090"/>
    </source>
</evidence>
<keyword evidence="15" id="KW-1185">Reference proteome</keyword>
<evidence type="ECO:0000256" key="3">
    <source>
        <dbReference type="ARBA" id="ARBA00008636"/>
    </source>
</evidence>
<keyword evidence="8" id="KW-0408">Iron</keyword>
<evidence type="ECO:0000256" key="5">
    <source>
        <dbReference type="ARBA" id="ARBA00022432"/>
    </source>
</evidence>
<evidence type="ECO:0000256" key="1">
    <source>
        <dbReference type="ARBA" id="ARBA00001966"/>
    </source>
</evidence>
<protein>
    <recommendedName>
        <fullName evidence="4">L-serine ammonia-lyase</fullName>
        <ecNumber evidence="4">4.3.1.17</ecNumber>
    </recommendedName>
    <alternativeName>
        <fullName evidence="11">L-serine deaminase</fullName>
    </alternativeName>
</protein>
<evidence type="ECO:0000256" key="12">
    <source>
        <dbReference type="ARBA" id="ARBA00049406"/>
    </source>
</evidence>
<dbReference type="RefSeq" id="WP_023054686.1">
    <property type="nucleotide sequence ID" value="NZ_AWXA01000062.1"/>
</dbReference>
<dbReference type="InterPro" id="IPR005130">
    <property type="entry name" value="Ser_deHydtase-like_asu"/>
</dbReference>